<evidence type="ECO:0000313" key="1">
    <source>
        <dbReference type="EMBL" id="ALC48599.1"/>
    </source>
</evidence>
<dbReference type="EMBL" id="CP012528">
    <property type="protein sequence ID" value="ALC48599.1"/>
    <property type="molecule type" value="Genomic_DNA"/>
</dbReference>
<accession>A0A0M3QZ19</accession>
<evidence type="ECO:0000313" key="2">
    <source>
        <dbReference type="Proteomes" id="UP000494163"/>
    </source>
</evidence>
<dbReference type="Proteomes" id="UP000494163">
    <property type="component" value="Chromosome X"/>
</dbReference>
<proteinExistence type="predicted"/>
<reference evidence="1 2" key="1">
    <citation type="submission" date="2015-08" db="EMBL/GenBank/DDBJ databases">
        <title>Ancestral chromatin configuration constrains chromatin evolution on differentiating sex chromosomes in Drosophila.</title>
        <authorList>
            <person name="Zhou Q."/>
            <person name="Bachtrog D."/>
        </authorList>
    </citation>
    <scope>NUCLEOTIDE SEQUENCE [LARGE SCALE GENOMIC DNA]</scope>
    <source>
        <tissue evidence="1">Whole larvae</tissue>
    </source>
</reference>
<organism evidence="1 2">
    <name type="scientific">Drosophila busckii</name>
    <name type="common">Fruit fly</name>
    <dbReference type="NCBI Taxonomy" id="30019"/>
    <lineage>
        <taxon>Eukaryota</taxon>
        <taxon>Metazoa</taxon>
        <taxon>Ecdysozoa</taxon>
        <taxon>Arthropoda</taxon>
        <taxon>Hexapoda</taxon>
        <taxon>Insecta</taxon>
        <taxon>Pterygota</taxon>
        <taxon>Neoptera</taxon>
        <taxon>Endopterygota</taxon>
        <taxon>Diptera</taxon>
        <taxon>Brachycera</taxon>
        <taxon>Muscomorpha</taxon>
        <taxon>Ephydroidea</taxon>
        <taxon>Drosophilidae</taxon>
        <taxon>Drosophila</taxon>
    </lineage>
</organism>
<protein>
    <submittedName>
        <fullName evidence="1">Maker285</fullName>
    </submittedName>
</protein>
<keyword evidence="2" id="KW-1185">Reference proteome</keyword>
<gene>
    <name evidence="1" type="ORF">Dbus_chrXg455</name>
</gene>
<dbReference type="AlphaFoldDB" id="A0A0M3QZ19"/>
<sequence length="41" mass="4919">MSDDFLTFLKFSMHCFKYIFIYFVCVNLLEQLIQSQESTTS</sequence>
<name>A0A0M3QZ19_DROBS</name>
<dbReference type="OrthoDB" id="7803216at2759"/>